<evidence type="ECO:0000256" key="5">
    <source>
        <dbReference type="ARBA" id="ARBA00023163"/>
    </source>
</evidence>
<evidence type="ECO:0000313" key="8">
    <source>
        <dbReference type="Proteomes" id="UP000295632"/>
    </source>
</evidence>
<keyword evidence="4" id="KW-0238">DNA-binding</keyword>
<name>A0A4V3D4L7_9BACI</name>
<dbReference type="InterPro" id="IPR013325">
    <property type="entry name" value="RNA_pol_sigma_r2"/>
</dbReference>
<dbReference type="SUPFAM" id="SSF88659">
    <property type="entry name" value="Sigma3 and sigma4 domains of RNA polymerase sigma factors"/>
    <property type="match status" value="1"/>
</dbReference>
<organism evidence="7 8">
    <name type="scientific">Aureibacillus halotolerans</name>
    <dbReference type="NCBI Taxonomy" id="1508390"/>
    <lineage>
        <taxon>Bacteria</taxon>
        <taxon>Bacillati</taxon>
        <taxon>Bacillota</taxon>
        <taxon>Bacilli</taxon>
        <taxon>Bacillales</taxon>
        <taxon>Bacillaceae</taxon>
        <taxon>Aureibacillus</taxon>
    </lineage>
</organism>
<protein>
    <submittedName>
        <fullName evidence="7">RNA polymerase sigma-70 factor (ECF subfamily)</fullName>
    </submittedName>
</protein>
<keyword evidence="8" id="KW-1185">Reference proteome</keyword>
<dbReference type="InterPro" id="IPR013249">
    <property type="entry name" value="RNA_pol_sigma70_r4_t2"/>
</dbReference>
<evidence type="ECO:0000259" key="6">
    <source>
        <dbReference type="Pfam" id="PF08281"/>
    </source>
</evidence>
<dbReference type="GO" id="GO:0003677">
    <property type="term" value="F:DNA binding"/>
    <property type="evidence" value="ECO:0007669"/>
    <property type="project" value="UniProtKB-KW"/>
</dbReference>
<feature type="domain" description="RNA polymerase sigma factor 70 region 4 type 2" evidence="6">
    <location>
        <begin position="98"/>
        <end position="148"/>
    </location>
</feature>
<evidence type="ECO:0000256" key="2">
    <source>
        <dbReference type="ARBA" id="ARBA00023015"/>
    </source>
</evidence>
<keyword evidence="5" id="KW-0804">Transcription</keyword>
<proteinExistence type="inferred from homology"/>
<dbReference type="PANTHER" id="PTHR43133:SF8">
    <property type="entry name" value="RNA POLYMERASE SIGMA FACTOR HI_1459-RELATED"/>
    <property type="match status" value="1"/>
</dbReference>
<evidence type="ECO:0000256" key="1">
    <source>
        <dbReference type="ARBA" id="ARBA00010641"/>
    </source>
</evidence>
<dbReference type="EMBL" id="SNYJ01000016">
    <property type="protein sequence ID" value="TDQ36757.1"/>
    <property type="molecule type" value="Genomic_DNA"/>
</dbReference>
<dbReference type="GO" id="GO:0006352">
    <property type="term" value="P:DNA-templated transcription initiation"/>
    <property type="evidence" value="ECO:0007669"/>
    <property type="project" value="InterPro"/>
</dbReference>
<dbReference type="NCBIfam" id="TIGR02937">
    <property type="entry name" value="sigma70-ECF"/>
    <property type="match status" value="1"/>
</dbReference>
<sequence>MSVNAVAEDDEKYLKLYEDVLSYSRCFVSDQWDREDVAQDAMAKIMEYYSEAELSPALVKKIARNYWIDCVRKRSKETLMAMDEHDACRPPSESLHTVDYLLRRLTPKQAAVFFLKEGFQYRLKDIASALQLSETAVKGALFRARTNLQEDDKEEEPFDTSEETEWKHLRKVMTTAIEQNDASLFIEAIPQLPSLQPLSMSMSMAA</sequence>
<dbReference type="RefSeq" id="WP_133581545.1">
    <property type="nucleotide sequence ID" value="NZ_SNYJ01000016.1"/>
</dbReference>
<dbReference type="AlphaFoldDB" id="A0A4V3D4L7"/>
<dbReference type="OrthoDB" id="2381154at2"/>
<evidence type="ECO:0000313" key="7">
    <source>
        <dbReference type="EMBL" id="TDQ36757.1"/>
    </source>
</evidence>
<dbReference type="Gene3D" id="1.10.1740.10">
    <property type="match status" value="1"/>
</dbReference>
<dbReference type="Gene3D" id="1.10.10.10">
    <property type="entry name" value="Winged helix-like DNA-binding domain superfamily/Winged helix DNA-binding domain"/>
    <property type="match status" value="1"/>
</dbReference>
<dbReference type="InterPro" id="IPR036388">
    <property type="entry name" value="WH-like_DNA-bd_sf"/>
</dbReference>
<dbReference type="InterPro" id="IPR039425">
    <property type="entry name" value="RNA_pol_sigma-70-like"/>
</dbReference>
<evidence type="ECO:0000256" key="4">
    <source>
        <dbReference type="ARBA" id="ARBA00023125"/>
    </source>
</evidence>
<dbReference type="Pfam" id="PF08281">
    <property type="entry name" value="Sigma70_r4_2"/>
    <property type="match status" value="1"/>
</dbReference>
<accession>A0A4V3D4L7</accession>
<dbReference type="SUPFAM" id="SSF88946">
    <property type="entry name" value="Sigma2 domain of RNA polymerase sigma factors"/>
    <property type="match status" value="1"/>
</dbReference>
<dbReference type="InterPro" id="IPR013324">
    <property type="entry name" value="RNA_pol_sigma_r3/r4-like"/>
</dbReference>
<comment type="caution">
    <text evidence="7">The sequence shown here is derived from an EMBL/GenBank/DDBJ whole genome shotgun (WGS) entry which is preliminary data.</text>
</comment>
<keyword evidence="2" id="KW-0805">Transcription regulation</keyword>
<comment type="similarity">
    <text evidence="1">Belongs to the sigma-70 factor family. ECF subfamily.</text>
</comment>
<dbReference type="PANTHER" id="PTHR43133">
    <property type="entry name" value="RNA POLYMERASE ECF-TYPE SIGMA FACTO"/>
    <property type="match status" value="1"/>
</dbReference>
<dbReference type="InterPro" id="IPR014284">
    <property type="entry name" value="RNA_pol_sigma-70_dom"/>
</dbReference>
<dbReference type="GO" id="GO:0016987">
    <property type="term" value="F:sigma factor activity"/>
    <property type="evidence" value="ECO:0007669"/>
    <property type="project" value="UniProtKB-KW"/>
</dbReference>
<reference evidence="7 8" key="1">
    <citation type="submission" date="2019-03" db="EMBL/GenBank/DDBJ databases">
        <title>Genomic Encyclopedia of Type Strains, Phase IV (KMG-IV): sequencing the most valuable type-strain genomes for metagenomic binning, comparative biology and taxonomic classification.</title>
        <authorList>
            <person name="Goeker M."/>
        </authorList>
    </citation>
    <scope>NUCLEOTIDE SEQUENCE [LARGE SCALE GENOMIC DNA]</scope>
    <source>
        <strain evidence="7 8">DSM 28697</strain>
    </source>
</reference>
<evidence type="ECO:0000256" key="3">
    <source>
        <dbReference type="ARBA" id="ARBA00023082"/>
    </source>
</evidence>
<gene>
    <name evidence="7" type="ORF">EV213_11656</name>
</gene>
<keyword evidence="3" id="KW-0731">Sigma factor</keyword>
<dbReference type="Proteomes" id="UP000295632">
    <property type="component" value="Unassembled WGS sequence"/>
</dbReference>